<gene>
    <name evidence="5" type="ORF">Rhe02_78870</name>
</gene>
<proteinExistence type="predicted"/>
<dbReference type="Gene3D" id="1.10.10.10">
    <property type="entry name" value="Winged helix-like DNA-binding domain superfamily/Winged helix DNA-binding domain"/>
    <property type="match status" value="1"/>
</dbReference>
<evidence type="ECO:0000313" key="5">
    <source>
        <dbReference type="EMBL" id="GIH09820.1"/>
    </source>
</evidence>
<dbReference type="InterPro" id="IPR000524">
    <property type="entry name" value="Tscrpt_reg_HTH_GntR"/>
</dbReference>
<dbReference type="Proteomes" id="UP000612899">
    <property type="component" value="Unassembled WGS sequence"/>
</dbReference>
<dbReference type="SMART" id="SM00895">
    <property type="entry name" value="FCD"/>
    <property type="match status" value="1"/>
</dbReference>
<evidence type="ECO:0000256" key="1">
    <source>
        <dbReference type="ARBA" id="ARBA00023015"/>
    </source>
</evidence>
<evidence type="ECO:0000256" key="2">
    <source>
        <dbReference type="ARBA" id="ARBA00023125"/>
    </source>
</evidence>
<feature type="domain" description="HTH gntR-type" evidence="4">
    <location>
        <begin position="23"/>
        <end position="90"/>
    </location>
</feature>
<evidence type="ECO:0000313" key="6">
    <source>
        <dbReference type="Proteomes" id="UP000612899"/>
    </source>
</evidence>
<dbReference type="PANTHER" id="PTHR43537:SF5">
    <property type="entry name" value="UXU OPERON TRANSCRIPTIONAL REGULATOR"/>
    <property type="match status" value="1"/>
</dbReference>
<evidence type="ECO:0000256" key="3">
    <source>
        <dbReference type="ARBA" id="ARBA00023163"/>
    </source>
</evidence>
<dbReference type="InterPro" id="IPR008920">
    <property type="entry name" value="TF_FadR/GntR_C"/>
</dbReference>
<dbReference type="GO" id="GO:0003700">
    <property type="term" value="F:DNA-binding transcription factor activity"/>
    <property type="evidence" value="ECO:0007669"/>
    <property type="project" value="InterPro"/>
</dbReference>
<keyword evidence="3" id="KW-0804">Transcription</keyword>
<dbReference type="InterPro" id="IPR036390">
    <property type="entry name" value="WH_DNA-bd_sf"/>
</dbReference>
<dbReference type="Pfam" id="PF07729">
    <property type="entry name" value="FCD"/>
    <property type="match status" value="1"/>
</dbReference>
<dbReference type="AlphaFoldDB" id="A0A8J3VKK4"/>
<sequence>MFGTDKTASRKVLGVDVPRSRRSMLSEDVYGALIALIMDHALEPGARLNIDALARDLDVSPTPLREALARLESEGLVRRRPLLGYTVGPLLSRQEFMNMFEMRLVLECAAARWAAQRATADDRQALLEAAKAAPAVTDASWRSHAEFASSDARYHDRIAETAGNSLLREAITRLHAHLHIHRLFFPYGVANSAMEEHLRIAQAIDAGQPDLAESAMREHLIQARDRHLAVPRDGDV</sequence>
<dbReference type="PANTHER" id="PTHR43537">
    <property type="entry name" value="TRANSCRIPTIONAL REGULATOR, GNTR FAMILY"/>
    <property type="match status" value="1"/>
</dbReference>
<dbReference type="SMART" id="SM00345">
    <property type="entry name" value="HTH_GNTR"/>
    <property type="match status" value="1"/>
</dbReference>
<dbReference type="PROSITE" id="PS50949">
    <property type="entry name" value="HTH_GNTR"/>
    <property type="match status" value="1"/>
</dbReference>
<dbReference type="CDD" id="cd07377">
    <property type="entry name" value="WHTH_GntR"/>
    <property type="match status" value="1"/>
</dbReference>
<dbReference type="SUPFAM" id="SSF48008">
    <property type="entry name" value="GntR ligand-binding domain-like"/>
    <property type="match status" value="1"/>
</dbReference>
<dbReference type="GO" id="GO:0003677">
    <property type="term" value="F:DNA binding"/>
    <property type="evidence" value="ECO:0007669"/>
    <property type="project" value="UniProtKB-KW"/>
</dbReference>
<protein>
    <submittedName>
        <fullName evidence="5">GntR family transcriptional regulator</fullName>
    </submittedName>
</protein>
<accession>A0A8J3VKK4</accession>
<keyword evidence="2" id="KW-0238">DNA-binding</keyword>
<dbReference type="EMBL" id="BONY01000077">
    <property type="protein sequence ID" value="GIH09820.1"/>
    <property type="molecule type" value="Genomic_DNA"/>
</dbReference>
<dbReference type="InterPro" id="IPR036388">
    <property type="entry name" value="WH-like_DNA-bd_sf"/>
</dbReference>
<name>A0A8J3VKK4_9ACTN</name>
<dbReference type="Pfam" id="PF00392">
    <property type="entry name" value="GntR"/>
    <property type="match status" value="1"/>
</dbReference>
<dbReference type="Gene3D" id="1.20.120.530">
    <property type="entry name" value="GntR ligand-binding domain-like"/>
    <property type="match status" value="1"/>
</dbReference>
<organism evidence="5 6">
    <name type="scientific">Rhizocola hellebori</name>
    <dbReference type="NCBI Taxonomy" id="1392758"/>
    <lineage>
        <taxon>Bacteria</taxon>
        <taxon>Bacillati</taxon>
        <taxon>Actinomycetota</taxon>
        <taxon>Actinomycetes</taxon>
        <taxon>Micromonosporales</taxon>
        <taxon>Micromonosporaceae</taxon>
        <taxon>Rhizocola</taxon>
    </lineage>
</organism>
<reference evidence="5" key="1">
    <citation type="submission" date="2021-01" db="EMBL/GenBank/DDBJ databases">
        <title>Whole genome shotgun sequence of Rhizocola hellebori NBRC 109834.</title>
        <authorList>
            <person name="Komaki H."/>
            <person name="Tamura T."/>
        </authorList>
    </citation>
    <scope>NUCLEOTIDE SEQUENCE</scope>
    <source>
        <strain evidence="5">NBRC 109834</strain>
    </source>
</reference>
<comment type="caution">
    <text evidence="5">The sequence shown here is derived from an EMBL/GenBank/DDBJ whole genome shotgun (WGS) entry which is preliminary data.</text>
</comment>
<dbReference type="SUPFAM" id="SSF46785">
    <property type="entry name" value="Winged helix' DNA-binding domain"/>
    <property type="match status" value="1"/>
</dbReference>
<evidence type="ECO:0000259" key="4">
    <source>
        <dbReference type="PROSITE" id="PS50949"/>
    </source>
</evidence>
<dbReference type="InterPro" id="IPR011711">
    <property type="entry name" value="GntR_C"/>
</dbReference>
<keyword evidence="6" id="KW-1185">Reference proteome</keyword>
<keyword evidence="1" id="KW-0805">Transcription regulation</keyword>